<evidence type="ECO:0000313" key="2">
    <source>
        <dbReference type="Proteomes" id="UP001194468"/>
    </source>
</evidence>
<proteinExistence type="predicted"/>
<reference evidence="1" key="2">
    <citation type="journal article" date="2020" name="Nat. Commun.">
        <title>Large-scale genome sequencing of mycorrhizal fungi provides insights into the early evolution of symbiotic traits.</title>
        <authorList>
            <person name="Miyauchi S."/>
            <person name="Kiss E."/>
            <person name="Kuo A."/>
            <person name="Drula E."/>
            <person name="Kohler A."/>
            <person name="Sanchez-Garcia M."/>
            <person name="Morin E."/>
            <person name="Andreopoulos B."/>
            <person name="Barry K.W."/>
            <person name="Bonito G."/>
            <person name="Buee M."/>
            <person name="Carver A."/>
            <person name="Chen C."/>
            <person name="Cichocki N."/>
            <person name="Clum A."/>
            <person name="Culley D."/>
            <person name="Crous P.W."/>
            <person name="Fauchery L."/>
            <person name="Girlanda M."/>
            <person name="Hayes R.D."/>
            <person name="Keri Z."/>
            <person name="LaButti K."/>
            <person name="Lipzen A."/>
            <person name="Lombard V."/>
            <person name="Magnuson J."/>
            <person name="Maillard F."/>
            <person name="Murat C."/>
            <person name="Nolan M."/>
            <person name="Ohm R.A."/>
            <person name="Pangilinan J."/>
            <person name="Pereira M.F."/>
            <person name="Perotto S."/>
            <person name="Peter M."/>
            <person name="Pfister S."/>
            <person name="Riley R."/>
            <person name="Sitrit Y."/>
            <person name="Stielow J.B."/>
            <person name="Szollosi G."/>
            <person name="Zifcakova L."/>
            <person name="Stursova M."/>
            <person name="Spatafora J.W."/>
            <person name="Tedersoo L."/>
            <person name="Vaario L.M."/>
            <person name="Yamada A."/>
            <person name="Yan M."/>
            <person name="Wang P."/>
            <person name="Xu J."/>
            <person name="Bruns T."/>
            <person name="Baldrian P."/>
            <person name="Vilgalys R."/>
            <person name="Dunand C."/>
            <person name="Henrissat B."/>
            <person name="Grigoriev I.V."/>
            <person name="Hibbett D."/>
            <person name="Nagy L.G."/>
            <person name="Martin F.M."/>
        </authorList>
    </citation>
    <scope>NUCLEOTIDE SEQUENCE</scope>
    <source>
        <strain evidence="1">BED1</strain>
    </source>
</reference>
<evidence type="ECO:0000313" key="1">
    <source>
        <dbReference type="EMBL" id="KAF8443152.1"/>
    </source>
</evidence>
<comment type="caution">
    <text evidence="1">The sequence shown here is derived from an EMBL/GenBank/DDBJ whole genome shotgun (WGS) entry which is preliminary data.</text>
</comment>
<protein>
    <submittedName>
        <fullName evidence="1">Uncharacterized protein</fullName>
    </submittedName>
</protein>
<organism evidence="1 2">
    <name type="scientific">Boletus edulis BED1</name>
    <dbReference type="NCBI Taxonomy" id="1328754"/>
    <lineage>
        <taxon>Eukaryota</taxon>
        <taxon>Fungi</taxon>
        <taxon>Dikarya</taxon>
        <taxon>Basidiomycota</taxon>
        <taxon>Agaricomycotina</taxon>
        <taxon>Agaricomycetes</taxon>
        <taxon>Agaricomycetidae</taxon>
        <taxon>Boletales</taxon>
        <taxon>Boletineae</taxon>
        <taxon>Boletaceae</taxon>
        <taxon>Boletoideae</taxon>
        <taxon>Boletus</taxon>
    </lineage>
</organism>
<dbReference type="AlphaFoldDB" id="A0AAD4BYH2"/>
<gene>
    <name evidence="1" type="ORF">L210DRAFT_191479</name>
</gene>
<name>A0AAD4BYH2_BOLED</name>
<reference evidence="1" key="1">
    <citation type="submission" date="2019-10" db="EMBL/GenBank/DDBJ databases">
        <authorList>
            <consortium name="DOE Joint Genome Institute"/>
            <person name="Kuo A."/>
            <person name="Miyauchi S."/>
            <person name="Kiss E."/>
            <person name="Drula E."/>
            <person name="Kohler A."/>
            <person name="Sanchez-Garcia M."/>
            <person name="Andreopoulos B."/>
            <person name="Barry K.W."/>
            <person name="Bonito G."/>
            <person name="Buee M."/>
            <person name="Carver A."/>
            <person name="Chen C."/>
            <person name="Cichocki N."/>
            <person name="Clum A."/>
            <person name="Culley D."/>
            <person name="Crous P.W."/>
            <person name="Fauchery L."/>
            <person name="Girlanda M."/>
            <person name="Hayes R."/>
            <person name="Keri Z."/>
            <person name="LaButti K."/>
            <person name="Lipzen A."/>
            <person name="Lombard V."/>
            <person name="Magnuson J."/>
            <person name="Maillard F."/>
            <person name="Morin E."/>
            <person name="Murat C."/>
            <person name="Nolan M."/>
            <person name="Ohm R."/>
            <person name="Pangilinan J."/>
            <person name="Pereira M."/>
            <person name="Perotto S."/>
            <person name="Peter M."/>
            <person name="Riley R."/>
            <person name="Sitrit Y."/>
            <person name="Stielow B."/>
            <person name="Szollosi G."/>
            <person name="Zifcakova L."/>
            <person name="Stursova M."/>
            <person name="Spatafora J.W."/>
            <person name="Tedersoo L."/>
            <person name="Vaario L.-M."/>
            <person name="Yamada A."/>
            <person name="Yan M."/>
            <person name="Wang P."/>
            <person name="Xu J."/>
            <person name="Bruns T."/>
            <person name="Baldrian P."/>
            <person name="Vilgalys R."/>
            <person name="Henrissat B."/>
            <person name="Grigoriev I.V."/>
            <person name="Hibbett D."/>
            <person name="Nagy L.G."/>
            <person name="Martin F.M."/>
        </authorList>
    </citation>
    <scope>NUCLEOTIDE SEQUENCE</scope>
    <source>
        <strain evidence="1">BED1</strain>
    </source>
</reference>
<keyword evidence="2" id="KW-1185">Reference proteome</keyword>
<sequence length="123" mass="13890">MTLLTRFLKPLVSIVQKTVPRCHSLGSPPFCTCFGLAKGRIPSFDDHIYVLGHQMYIRSLLPPFADNSHWYIVGGLDPHLSRHASTLLKSVSKNLSSLVDWECIFIGDGSRDFWIVDQFPAFL</sequence>
<dbReference type="Proteomes" id="UP001194468">
    <property type="component" value="Unassembled WGS sequence"/>
</dbReference>
<accession>A0AAD4BYH2</accession>
<dbReference type="EMBL" id="WHUW01000008">
    <property type="protein sequence ID" value="KAF8443152.1"/>
    <property type="molecule type" value="Genomic_DNA"/>
</dbReference>